<dbReference type="GO" id="GO:0000407">
    <property type="term" value="C:phagophore assembly site"/>
    <property type="evidence" value="ECO:0007669"/>
    <property type="project" value="TreeGrafter"/>
</dbReference>
<dbReference type="GO" id="GO:0016020">
    <property type="term" value="C:membrane"/>
    <property type="evidence" value="ECO:0007669"/>
    <property type="project" value="TreeGrafter"/>
</dbReference>
<dbReference type="InterPro" id="IPR045269">
    <property type="entry name" value="Atg1-like"/>
</dbReference>
<dbReference type="GO" id="GO:0005524">
    <property type="term" value="F:ATP binding"/>
    <property type="evidence" value="ECO:0007669"/>
    <property type="project" value="UniProtKB-UniRule"/>
</dbReference>
<accession>A0A8S1RH67</accession>
<dbReference type="InterPro" id="IPR000719">
    <property type="entry name" value="Prot_kinase_dom"/>
</dbReference>
<dbReference type="Proteomes" id="UP000692954">
    <property type="component" value="Unassembled WGS sequence"/>
</dbReference>
<dbReference type="PANTHER" id="PTHR24348:SF22">
    <property type="entry name" value="NON-SPECIFIC SERINE_THREONINE PROTEIN KINASE"/>
    <property type="match status" value="1"/>
</dbReference>
<dbReference type="Pfam" id="PF00069">
    <property type="entry name" value="Pkinase"/>
    <property type="match status" value="1"/>
</dbReference>
<dbReference type="PROSITE" id="PS00107">
    <property type="entry name" value="PROTEIN_KINASE_ATP"/>
    <property type="match status" value="1"/>
</dbReference>
<dbReference type="GO" id="GO:0005829">
    <property type="term" value="C:cytosol"/>
    <property type="evidence" value="ECO:0007669"/>
    <property type="project" value="TreeGrafter"/>
</dbReference>
<evidence type="ECO:0000256" key="2">
    <source>
        <dbReference type="ARBA" id="ARBA00022741"/>
    </source>
</evidence>
<evidence type="ECO:0000256" key="5">
    <source>
        <dbReference type="PROSITE-ProRule" id="PRU10141"/>
    </source>
</evidence>
<dbReference type="OrthoDB" id="284577at2759"/>
<dbReference type="InterPro" id="IPR017441">
    <property type="entry name" value="Protein_kinase_ATP_BS"/>
</dbReference>
<dbReference type="GO" id="GO:0004674">
    <property type="term" value="F:protein serine/threonine kinase activity"/>
    <property type="evidence" value="ECO:0007669"/>
    <property type="project" value="InterPro"/>
</dbReference>
<feature type="domain" description="Protein kinase" evidence="6">
    <location>
        <begin position="18"/>
        <end position="294"/>
    </location>
</feature>
<dbReference type="GO" id="GO:0005776">
    <property type="term" value="C:autophagosome"/>
    <property type="evidence" value="ECO:0007669"/>
    <property type="project" value="TreeGrafter"/>
</dbReference>
<dbReference type="AlphaFoldDB" id="A0A8S1RH67"/>
<comment type="caution">
    <text evidence="7">The sequence shown here is derived from an EMBL/GenBank/DDBJ whole genome shotgun (WGS) entry which is preliminary data.</text>
</comment>
<dbReference type="PROSITE" id="PS50011">
    <property type="entry name" value="PROTEIN_KINASE_DOM"/>
    <property type="match status" value="1"/>
</dbReference>
<evidence type="ECO:0000256" key="1">
    <source>
        <dbReference type="ARBA" id="ARBA00022679"/>
    </source>
</evidence>
<evidence type="ECO:0000313" key="8">
    <source>
        <dbReference type="Proteomes" id="UP000692954"/>
    </source>
</evidence>
<keyword evidence="8" id="KW-1185">Reference proteome</keyword>
<gene>
    <name evidence="7" type="ORF">PSON_ATCC_30995.1.T1660003</name>
</gene>
<evidence type="ECO:0000259" key="6">
    <source>
        <dbReference type="PROSITE" id="PS50011"/>
    </source>
</evidence>
<keyword evidence="1" id="KW-0808">Transferase</keyword>
<dbReference type="PANTHER" id="PTHR24348">
    <property type="entry name" value="SERINE/THREONINE-PROTEIN KINASE UNC-51-RELATED"/>
    <property type="match status" value="1"/>
</dbReference>
<dbReference type="GO" id="GO:0010506">
    <property type="term" value="P:regulation of autophagy"/>
    <property type="evidence" value="ECO:0007669"/>
    <property type="project" value="InterPro"/>
</dbReference>
<organism evidence="7 8">
    <name type="scientific">Paramecium sonneborni</name>
    <dbReference type="NCBI Taxonomy" id="65129"/>
    <lineage>
        <taxon>Eukaryota</taxon>
        <taxon>Sar</taxon>
        <taxon>Alveolata</taxon>
        <taxon>Ciliophora</taxon>
        <taxon>Intramacronucleata</taxon>
        <taxon>Oligohymenophorea</taxon>
        <taxon>Peniculida</taxon>
        <taxon>Parameciidae</taxon>
        <taxon>Paramecium</taxon>
    </lineage>
</organism>
<evidence type="ECO:0000256" key="4">
    <source>
        <dbReference type="ARBA" id="ARBA00022840"/>
    </source>
</evidence>
<keyword evidence="2 5" id="KW-0547">Nucleotide-binding</keyword>
<evidence type="ECO:0000256" key="3">
    <source>
        <dbReference type="ARBA" id="ARBA00022777"/>
    </source>
</evidence>
<keyword evidence="3" id="KW-0418">Kinase</keyword>
<evidence type="ECO:0000313" key="7">
    <source>
        <dbReference type="EMBL" id="CAD8126225.1"/>
    </source>
</evidence>
<reference evidence="7" key="1">
    <citation type="submission" date="2021-01" db="EMBL/GenBank/DDBJ databases">
        <authorList>
            <consortium name="Genoscope - CEA"/>
            <person name="William W."/>
        </authorList>
    </citation>
    <scope>NUCLEOTIDE SEQUENCE</scope>
</reference>
<dbReference type="SMART" id="SM00220">
    <property type="entry name" value="S_TKc"/>
    <property type="match status" value="1"/>
</dbReference>
<keyword evidence="4 5" id="KW-0067">ATP-binding</keyword>
<dbReference type="EMBL" id="CAJJDN010000166">
    <property type="protein sequence ID" value="CAD8126225.1"/>
    <property type="molecule type" value="Genomic_DNA"/>
</dbReference>
<proteinExistence type="predicted"/>
<name>A0A8S1RH67_9CILI</name>
<protein>
    <recommendedName>
        <fullName evidence="6">Protein kinase domain-containing protein</fullName>
    </recommendedName>
</protein>
<feature type="binding site" evidence="5">
    <location>
        <position position="48"/>
    </location>
    <ligand>
        <name>ATP</name>
        <dbReference type="ChEBI" id="CHEBI:30616"/>
    </ligand>
</feature>
<dbReference type="GO" id="GO:0000045">
    <property type="term" value="P:autophagosome assembly"/>
    <property type="evidence" value="ECO:0007669"/>
    <property type="project" value="TreeGrafter"/>
</dbReference>
<sequence>MLNPQNQDTETIGDKYILLKKNILGFGAFSKVYEGFVKDKVEEKVAIKVFNSQSCETTDLLYEKLRALYNREILMHKMINNKNVVKMIEDVNCNQMTYLILELCEEGNLNRLLNQKKKRQLDQEDAFYIFSQIVDGYNSIYENNAFHRDLKPENILFTKGIVKIADLGLAKLVKEISLPNDHTIVGTLLYQAPEMMVSSKYTYKVDIWSLGIIFYEMLFGVVPYVENHPKKLYQKITTEPLIFPQDTKINQHYLYLIKKMLKVDPEMRIKWEDLLQCIEKIKKQKTNKIKDYFLYISKLIAFFHNNTTKFFFQLQPKLKLSQTLQILFNVTSTKQLLNEFNCQLQILEGEIPYSVENSNNSLKESNIKIFRNNKVIFQNVLNYFKTQYEQMNQLYTDNCLKQFNEIVKDQTNNSISNNSHSELIKAVNQIVQTNIENNITDNFQKIYIYFINQISQSIQQQQIDDDETLRQIYTLQINMFYSLRPQNFEKKLFEPSNLEEEIKVSSTQQLKNKVFNLSMTYSK</sequence>